<dbReference type="InterPro" id="IPR006674">
    <property type="entry name" value="HD_domain"/>
</dbReference>
<dbReference type="PANTHER" id="PTHR46173">
    <property type="entry name" value="CCA TRNA NUCLEOTIDYLTRANSFERASE 1, MITOCHONDRIAL"/>
    <property type="match status" value="1"/>
</dbReference>
<feature type="domain" description="tRNA nucleotidyltransferase/poly(A) polymerase RNA and SrmB- binding" evidence="11">
    <location>
        <begin position="171"/>
        <end position="229"/>
    </location>
</feature>
<dbReference type="GO" id="GO:0000166">
    <property type="term" value="F:nucleotide binding"/>
    <property type="evidence" value="ECO:0007669"/>
    <property type="project" value="UniProtKB-KW"/>
</dbReference>
<dbReference type="Pfam" id="PF12627">
    <property type="entry name" value="PolyA_pol_RNAbd"/>
    <property type="match status" value="1"/>
</dbReference>
<evidence type="ECO:0000259" key="9">
    <source>
        <dbReference type="Pfam" id="PF01743"/>
    </source>
</evidence>
<evidence type="ECO:0000256" key="4">
    <source>
        <dbReference type="ARBA" id="ARBA00022695"/>
    </source>
</evidence>
<comment type="similarity">
    <text evidence="8">Belongs to the tRNA nucleotidyltransferase/poly(A) polymerase family.</text>
</comment>
<gene>
    <name evidence="12" type="ORF">Clopa_0168</name>
</gene>
<sequence length="446" mass="50961">MKITLPKDVEYIIDTLNKNNFSAYAVGGCIRDKLIHREPKDWDITTSALPKNISEIFENTIPTGIKHGTITVLINKTPYEVTTFRIDGKYSDNRHPDEVIFSNSLYEDLGRRDFTINSMAYSHNEGLQDPFNGEKDLGNRLIRSVGNPDLRFSEDSLRILRAIRFSTELSFQIDKNTEDSINRNYLLIKNVSMERIRDEISKILLSNTPSIGFHELNKSGLLRIIFPELYVCVGFNQRNPHHHKDIFEHTMLVLDNTPNNLIIRIAALLHDIGKPGCFSIDANGIGHFYMHAIEGAKISQEILKRLKYDNNTTKIVYKLIKEHLVNRNNLKLPSIKKFINRVGIDNLNYLFDLQIADIKGHNPPHDFSPVISLKNSVQEVLSRKDPLSLKDLAINGNDLIDIGYPKGITLGKTLNELLDLVIKNPELNKKDILIDRATKKLDIFNK</sequence>
<dbReference type="Proteomes" id="UP000013523">
    <property type="component" value="Chromosome"/>
</dbReference>
<evidence type="ECO:0000259" key="10">
    <source>
        <dbReference type="Pfam" id="PF01966"/>
    </source>
</evidence>
<dbReference type="GO" id="GO:0016779">
    <property type="term" value="F:nucleotidyltransferase activity"/>
    <property type="evidence" value="ECO:0007669"/>
    <property type="project" value="UniProtKB-KW"/>
</dbReference>
<keyword evidence="6" id="KW-0547">Nucleotide-binding</keyword>
<evidence type="ECO:0000259" key="11">
    <source>
        <dbReference type="Pfam" id="PF12627"/>
    </source>
</evidence>
<evidence type="ECO:0000256" key="6">
    <source>
        <dbReference type="ARBA" id="ARBA00022741"/>
    </source>
</evidence>
<dbReference type="AlphaFoldDB" id="R4K3Y3"/>
<dbReference type="SUPFAM" id="SSF81301">
    <property type="entry name" value="Nucleotidyltransferase"/>
    <property type="match status" value="1"/>
</dbReference>
<evidence type="ECO:0000313" key="13">
    <source>
        <dbReference type="Proteomes" id="UP000013523"/>
    </source>
</evidence>
<proteinExistence type="inferred from homology"/>
<keyword evidence="4" id="KW-0548">Nucleotidyltransferase</keyword>
<keyword evidence="13" id="KW-1185">Reference proteome</keyword>
<dbReference type="EMBL" id="CP003261">
    <property type="protein sequence ID" value="AGK95244.1"/>
    <property type="molecule type" value="Genomic_DNA"/>
</dbReference>
<reference evidence="12 13" key="1">
    <citation type="submission" date="2012-01" db="EMBL/GenBank/DDBJ databases">
        <title>Complete sequence of chromosome of Clostridium pasteurianum BC1.</title>
        <authorList>
            <consortium name="US DOE Joint Genome Institute"/>
            <person name="Lucas S."/>
            <person name="Han J."/>
            <person name="Lapidus A."/>
            <person name="Cheng J.-F."/>
            <person name="Goodwin L."/>
            <person name="Pitluck S."/>
            <person name="Peters L."/>
            <person name="Mikhailova N."/>
            <person name="Teshima H."/>
            <person name="Detter J.C."/>
            <person name="Han C."/>
            <person name="Tapia R."/>
            <person name="Land M."/>
            <person name="Hauser L."/>
            <person name="Kyrpides N."/>
            <person name="Ivanova N."/>
            <person name="Pagani I."/>
            <person name="Dunn J."/>
            <person name="Taghavi S."/>
            <person name="Francis A."/>
            <person name="van der Lelie D."/>
            <person name="Woyke T."/>
        </authorList>
    </citation>
    <scope>NUCLEOTIDE SEQUENCE [LARGE SCALE GENOMIC DNA]</scope>
    <source>
        <strain evidence="12 13">BC1</strain>
    </source>
</reference>
<dbReference type="Gene3D" id="3.30.460.10">
    <property type="entry name" value="Beta Polymerase, domain 2"/>
    <property type="match status" value="1"/>
</dbReference>
<dbReference type="InterPro" id="IPR003607">
    <property type="entry name" value="HD/PDEase_dom"/>
</dbReference>
<comment type="cofactor">
    <cofactor evidence="1">
        <name>Mg(2+)</name>
        <dbReference type="ChEBI" id="CHEBI:18420"/>
    </cofactor>
</comment>
<dbReference type="CDD" id="cd00077">
    <property type="entry name" value="HDc"/>
    <property type="match status" value="1"/>
</dbReference>
<dbReference type="OrthoDB" id="9805698at2"/>
<evidence type="ECO:0000256" key="5">
    <source>
        <dbReference type="ARBA" id="ARBA00022723"/>
    </source>
</evidence>
<dbReference type="CDD" id="cd05398">
    <property type="entry name" value="NT_ClassII-CCAase"/>
    <property type="match status" value="1"/>
</dbReference>
<dbReference type="eggNOG" id="COG0617">
    <property type="taxonomic scope" value="Bacteria"/>
</dbReference>
<dbReference type="STRING" id="86416.Clopa_0168"/>
<feature type="domain" description="Poly A polymerase head" evidence="9">
    <location>
        <begin position="23"/>
        <end position="143"/>
    </location>
</feature>
<organism evidence="12 13">
    <name type="scientific">Clostridium pasteurianum BC1</name>
    <dbReference type="NCBI Taxonomy" id="86416"/>
    <lineage>
        <taxon>Bacteria</taxon>
        <taxon>Bacillati</taxon>
        <taxon>Bacillota</taxon>
        <taxon>Clostridia</taxon>
        <taxon>Eubacteriales</taxon>
        <taxon>Clostridiaceae</taxon>
        <taxon>Clostridium</taxon>
    </lineage>
</organism>
<protein>
    <submittedName>
        <fullName evidence="12">tRNA nucleotidyltransferase/poly(A) polymerase</fullName>
    </submittedName>
</protein>
<keyword evidence="5" id="KW-0479">Metal-binding</keyword>
<dbReference type="KEGG" id="cpas:Clopa_0168"/>
<keyword evidence="8" id="KW-0694">RNA-binding</keyword>
<dbReference type="GO" id="GO:0000049">
    <property type="term" value="F:tRNA binding"/>
    <property type="evidence" value="ECO:0007669"/>
    <property type="project" value="TreeGrafter"/>
</dbReference>
<keyword evidence="7" id="KW-0460">Magnesium</keyword>
<dbReference type="InterPro" id="IPR032828">
    <property type="entry name" value="PolyA_RNA-bd"/>
</dbReference>
<evidence type="ECO:0000313" key="12">
    <source>
        <dbReference type="EMBL" id="AGK95244.1"/>
    </source>
</evidence>
<dbReference type="Gene3D" id="1.10.3090.10">
    <property type="entry name" value="cca-adding enzyme, domain 2"/>
    <property type="match status" value="1"/>
</dbReference>
<dbReference type="Gene3D" id="1.10.246.80">
    <property type="match status" value="1"/>
</dbReference>
<evidence type="ECO:0000256" key="1">
    <source>
        <dbReference type="ARBA" id="ARBA00001946"/>
    </source>
</evidence>
<keyword evidence="2 8" id="KW-0808">Transferase</keyword>
<evidence type="ECO:0000256" key="7">
    <source>
        <dbReference type="ARBA" id="ARBA00022842"/>
    </source>
</evidence>
<dbReference type="PROSITE" id="PS51257">
    <property type="entry name" value="PROKAR_LIPOPROTEIN"/>
    <property type="match status" value="1"/>
</dbReference>
<dbReference type="InterPro" id="IPR050264">
    <property type="entry name" value="Bact_CCA-adding_enz_type3_sf"/>
</dbReference>
<dbReference type="GO" id="GO:0008033">
    <property type="term" value="P:tRNA processing"/>
    <property type="evidence" value="ECO:0007669"/>
    <property type="project" value="UniProtKB-KW"/>
</dbReference>
<dbReference type="InterPro" id="IPR043519">
    <property type="entry name" value="NT_sf"/>
</dbReference>
<dbReference type="SUPFAM" id="SSF81891">
    <property type="entry name" value="Poly A polymerase C-terminal region-like"/>
    <property type="match status" value="1"/>
</dbReference>
<dbReference type="Pfam" id="PF01966">
    <property type="entry name" value="HD"/>
    <property type="match status" value="1"/>
</dbReference>
<dbReference type="PANTHER" id="PTHR46173:SF1">
    <property type="entry name" value="CCA TRNA NUCLEOTIDYLTRANSFERASE 1, MITOCHONDRIAL"/>
    <property type="match status" value="1"/>
</dbReference>
<evidence type="ECO:0000256" key="2">
    <source>
        <dbReference type="ARBA" id="ARBA00022679"/>
    </source>
</evidence>
<name>R4K3Y3_CLOPA</name>
<accession>R4K3Y3</accession>
<dbReference type="PATRIC" id="fig|86416.3.peg.144"/>
<evidence type="ECO:0000256" key="3">
    <source>
        <dbReference type="ARBA" id="ARBA00022694"/>
    </source>
</evidence>
<dbReference type="HOGENOM" id="CLU_015961_3_1_9"/>
<feature type="domain" description="HD" evidence="10">
    <location>
        <begin position="258"/>
        <end position="328"/>
    </location>
</feature>
<dbReference type="Pfam" id="PF01743">
    <property type="entry name" value="PolyA_pol"/>
    <property type="match status" value="1"/>
</dbReference>
<dbReference type="InterPro" id="IPR002646">
    <property type="entry name" value="PolA_pol_head_dom"/>
</dbReference>
<keyword evidence="3" id="KW-0819">tRNA processing</keyword>
<evidence type="ECO:0000256" key="8">
    <source>
        <dbReference type="RuleBase" id="RU003953"/>
    </source>
</evidence>
<dbReference type="RefSeq" id="WP_015613571.1">
    <property type="nucleotide sequence ID" value="NC_021182.1"/>
</dbReference>
<dbReference type="GO" id="GO:0046872">
    <property type="term" value="F:metal ion binding"/>
    <property type="evidence" value="ECO:0007669"/>
    <property type="project" value="UniProtKB-KW"/>
</dbReference>